<protein>
    <recommendedName>
        <fullName evidence="4">Formate hydrogenlyase subunit 4</fullName>
    </recommendedName>
</protein>
<keyword evidence="3" id="KW-1185">Reference proteome</keyword>
<dbReference type="AlphaFoldDB" id="A0A511BSP5"/>
<keyword evidence="1" id="KW-0812">Transmembrane</keyword>
<feature type="transmembrane region" description="Helical" evidence="1">
    <location>
        <begin position="95"/>
        <end position="117"/>
    </location>
</feature>
<evidence type="ECO:0000256" key="1">
    <source>
        <dbReference type="SAM" id="Phobius"/>
    </source>
</evidence>
<feature type="transmembrane region" description="Helical" evidence="1">
    <location>
        <begin position="283"/>
        <end position="301"/>
    </location>
</feature>
<evidence type="ECO:0000313" key="3">
    <source>
        <dbReference type="Proteomes" id="UP000321405"/>
    </source>
</evidence>
<dbReference type="RefSeq" id="WP_147091998.1">
    <property type="nucleotide sequence ID" value="NZ_BJVC01000001.1"/>
</dbReference>
<gene>
    <name evidence="2" type="ORF">SSA02_01210</name>
</gene>
<name>A0A511BSP5_9PROT</name>
<feature type="transmembrane region" description="Helical" evidence="1">
    <location>
        <begin position="137"/>
        <end position="161"/>
    </location>
</feature>
<accession>A0A511BSP5</accession>
<reference evidence="2 3" key="1">
    <citation type="submission" date="2019-07" db="EMBL/GenBank/DDBJ databases">
        <title>Whole genome shotgun sequence of Swaminathania salitolerans NBRC 104436.</title>
        <authorList>
            <person name="Hosoyama A."/>
            <person name="Uohara A."/>
            <person name="Ohji S."/>
            <person name="Ichikawa N."/>
        </authorList>
    </citation>
    <scope>NUCLEOTIDE SEQUENCE [LARGE SCALE GENOMIC DNA]</scope>
    <source>
        <strain evidence="2 3">NBRC 104436</strain>
    </source>
</reference>
<keyword evidence="1" id="KW-1133">Transmembrane helix</keyword>
<dbReference type="OrthoDB" id="7285384at2"/>
<proteinExistence type="predicted"/>
<evidence type="ECO:0008006" key="4">
    <source>
        <dbReference type="Google" id="ProtNLM"/>
    </source>
</evidence>
<organism evidence="2 3">
    <name type="scientific">Swaminathania salitolerans</name>
    <dbReference type="NCBI Taxonomy" id="182838"/>
    <lineage>
        <taxon>Bacteria</taxon>
        <taxon>Pseudomonadati</taxon>
        <taxon>Pseudomonadota</taxon>
        <taxon>Alphaproteobacteria</taxon>
        <taxon>Acetobacterales</taxon>
        <taxon>Acetobacteraceae</taxon>
        <taxon>Swaminathania</taxon>
    </lineage>
</organism>
<dbReference type="EMBL" id="BJVC01000001">
    <property type="protein sequence ID" value="GEL00958.1"/>
    <property type="molecule type" value="Genomic_DNA"/>
</dbReference>
<evidence type="ECO:0000313" key="2">
    <source>
        <dbReference type="EMBL" id="GEL00958.1"/>
    </source>
</evidence>
<sequence length="302" mass="32042">MIAPLVLSLLTSIGQLILLALLAPFLTDLDRGASAVLGGEKAPPPGWRWRQIRAGWRQGGPLPPVAWLGFCLTLPVLSGLPLARANTLFGFLSEPALCGVMLIAAAAPCWIHALTGMPTRALTRTLHDGLARRGRTLLLLVPLLTLSGTLIAVGLPGAGTLTGLLQQRQLQPAPALMGGLVFIAAALILSLDGLFLDDRWHEVLIARTTGRHRSVLRIHHDLLRCGWTLMIADLLWPGSIAVGDTSTRHDLLLWSLVAPVKLAVVTGFVALARLLRPLPPTRLALVLAGGAILLTLAGRIGV</sequence>
<dbReference type="Proteomes" id="UP000321405">
    <property type="component" value="Unassembled WGS sequence"/>
</dbReference>
<feature type="transmembrane region" description="Helical" evidence="1">
    <location>
        <begin position="251"/>
        <end position="271"/>
    </location>
</feature>
<comment type="caution">
    <text evidence="2">The sequence shown here is derived from an EMBL/GenBank/DDBJ whole genome shotgun (WGS) entry which is preliminary data.</text>
</comment>
<feature type="transmembrane region" description="Helical" evidence="1">
    <location>
        <begin position="173"/>
        <end position="191"/>
    </location>
</feature>
<keyword evidence="1" id="KW-0472">Membrane</keyword>